<dbReference type="InParanoid" id="A0A0C2Z140"/>
<dbReference type="HOGENOM" id="CLU_3051701_0_0_1"/>
<gene>
    <name evidence="1" type="ORF">SCLCIDRAFT_290731</name>
</gene>
<reference evidence="2" key="2">
    <citation type="submission" date="2015-01" db="EMBL/GenBank/DDBJ databases">
        <title>Evolutionary Origins and Diversification of the Mycorrhizal Mutualists.</title>
        <authorList>
            <consortium name="DOE Joint Genome Institute"/>
            <consortium name="Mycorrhizal Genomics Consortium"/>
            <person name="Kohler A."/>
            <person name="Kuo A."/>
            <person name="Nagy L.G."/>
            <person name="Floudas D."/>
            <person name="Copeland A."/>
            <person name="Barry K.W."/>
            <person name="Cichocki N."/>
            <person name="Veneault-Fourrey C."/>
            <person name="LaButti K."/>
            <person name="Lindquist E.A."/>
            <person name="Lipzen A."/>
            <person name="Lundell T."/>
            <person name="Morin E."/>
            <person name="Murat C."/>
            <person name="Riley R."/>
            <person name="Ohm R."/>
            <person name="Sun H."/>
            <person name="Tunlid A."/>
            <person name="Henrissat B."/>
            <person name="Grigoriev I.V."/>
            <person name="Hibbett D.S."/>
            <person name="Martin F."/>
        </authorList>
    </citation>
    <scope>NUCLEOTIDE SEQUENCE [LARGE SCALE GENOMIC DNA]</scope>
    <source>
        <strain evidence="2">Foug A</strain>
    </source>
</reference>
<proteinExistence type="predicted"/>
<organism evidence="1 2">
    <name type="scientific">Scleroderma citrinum Foug A</name>
    <dbReference type="NCBI Taxonomy" id="1036808"/>
    <lineage>
        <taxon>Eukaryota</taxon>
        <taxon>Fungi</taxon>
        <taxon>Dikarya</taxon>
        <taxon>Basidiomycota</taxon>
        <taxon>Agaricomycotina</taxon>
        <taxon>Agaricomycetes</taxon>
        <taxon>Agaricomycetidae</taxon>
        <taxon>Boletales</taxon>
        <taxon>Sclerodermatineae</taxon>
        <taxon>Sclerodermataceae</taxon>
        <taxon>Scleroderma</taxon>
    </lineage>
</organism>
<accession>A0A0C2Z140</accession>
<evidence type="ECO:0000313" key="2">
    <source>
        <dbReference type="Proteomes" id="UP000053989"/>
    </source>
</evidence>
<dbReference type="Proteomes" id="UP000053989">
    <property type="component" value="Unassembled WGS sequence"/>
</dbReference>
<sequence>MSDLAGVPSNCSPTLILLAQQFEEVSSFMSGPAESLLSSHCLHSHLVTGLTESK</sequence>
<evidence type="ECO:0000313" key="1">
    <source>
        <dbReference type="EMBL" id="KIM55543.1"/>
    </source>
</evidence>
<dbReference type="EMBL" id="KN822132">
    <property type="protein sequence ID" value="KIM55543.1"/>
    <property type="molecule type" value="Genomic_DNA"/>
</dbReference>
<name>A0A0C2Z140_9AGAM</name>
<dbReference type="AlphaFoldDB" id="A0A0C2Z140"/>
<keyword evidence="2" id="KW-1185">Reference proteome</keyword>
<reference evidence="1 2" key="1">
    <citation type="submission" date="2014-04" db="EMBL/GenBank/DDBJ databases">
        <authorList>
            <consortium name="DOE Joint Genome Institute"/>
            <person name="Kuo A."/>
            <person name="Kohler A."/>
            <person name="Nagy L.G."/>
            <person name="Floudas D."/>
            <person name="Copeland A."/>
            <person name="Barry K.W."/>
            <person name="Cichocki N."/>
            <person name="Veneault-Fourrey C."/>
            <person name="LaButti K."/>
            <person name="Lindquist E.A."/>
            <person name="Lipzen A."/>
            <person name="Lundell T."/>
            <person name="Morin E."/>
            <person name="Murat C."/>
            <person name="Sun H."/>
            <person name="Tunlid A."/>
            <person name="Henrissat B."/>
            <person name="Grigoriev I.V."/>
            <person name="Hibbett D.S."/>
            <person name="Martin F."/>
            <person name="Nordberg H.P."/>
            <person name="Cantor M.N."/>
            <person name="Hua S.X."/>
        </authorList>
    </citation>
    <scope>NUCLEOTIDE SEQUENCE [LARGE SCALE GENOMIC DNA]</scope>
    <source>
        <strain evidence="1 2">Foug A</strain>
    </source>
</reference>
<protein>
    <submittedName>
        <fullName evidence="1">Uncharacterized protein</fullName>
    </submittedName>
</protein>